<dbReference type="PANTHER" id="PTHR34223:SF51">
    <property type="entry name" value="OS06G0556300 PROTEIN"/>
    <property type="match status" value="1"/>
</dbReference>
<dbReference type="EMBL" id="CP144694">
    <property type="protein sequence ID" value="WVZ02608.1"/>
    <property type="molecule type" value="Genomic_DNA"/>
</dbReference>
<dbReference type="Gene3D" id="1.20.1280.50">
    <property type="match status" value="1"/>
</dbReference>
<feature type="compositionally biased region" description="Basic and acidic residues" evidence="1">
    <location>
        <begin position="42"/>
        <end position="53"/>
    </location>
</feature>
<feature type="domain" description="F-box" evidence="2">
    <location>
        <begin position="53"/>
        <end position="101"/>
    </location>
</feature>
<feature type="region of interest" description="Disordered" evidence="1">
    <location>
        <begin position="33"/>
        <end position="53"/>
    </location>
</feature>
<accession>A0AAQ3N5D1</accession>
<keyword evidence="4" id="KW-1185">Reference proteome</keyword>
<dbReference type="InterPro" id="IPR001810">
    <property type="entry name" value="F-box_dom"/>
</dbReference>
<proteinExistence type="predicted"/>
<organism evidence="3 4">
    <name type="scientific">Vigna mungo</name>
    <name type="common">Black gram</name>
    <name type="synonym">Phaseolus mungo</name>
    <dbReference type="NCBI Taxonomy" id="3915"/>
    <lineage>
        <taxon>Eukaryota</taxon>
        <taxon>Viridiplantae</taxon>
        <taxon>Streptophyta</taxon>
        <taxon>Embryophyta</taxon>
        <taxon>Tracheophyta</taxon>
        <taxon>Spermatophyta</taxon>
        <taxon>Magnoliopsida</taxon>
        <taxon>eudicotyledons</taxon>
        <taxon>Gunneridae</taxon>
        <taxon>Pentapetalae</taxon>
        <taxon>rosids</taxon>
        <taxon>fabids</taxon>
        <taxon>Fabales</taxon>
        <taxon>Fabaceae</taxon>
        <taxon>Papilionoideae</taxon>
        <taxon>50 kb inversion clade</taxon>
        <taxon>NPAAA clade</taxon>
        <taxon>indigoferoid/millettioid clade</taxon>
        <taxon>Phaseoleae</taxon>
        <taxon>Vigna</taxon>
    </lineage>
</organism>
<evidence type="ECO:0000313" key="3">
    <source>
        <dbReference type="EMBL" id="WVZ02608.1"/>
    </source>
</evidence>
<dbReference type="Proteomes" id="UP001374535">
    <property type="component" value="Chromosome 7"/>
</dbReference>
<dbReference type="InterPro" id="IPR053781">
    <property type="entry name" value="F-box_AtFBL13-like"/>
</dbReference>
<evidence type="ECO:0000259" key="2">
    <source>
        <dbReference type="PROSITE" id="PS50181"/>
    </source>
</evidence>
<dbReference type="Pfam" id="PF00646">
    <property type="entry name" value="F-box"/>
    <property type="match status" value="1"/>
</dbReference>
<dbReference type="AlphaFoldDB" id="A0AAQ3N5D1"/>
<dbReference type="PANTHER" id="PTHR34223">
    <property type="entry name" value="OS11G0201299 PROTEIN"/>
    <property type="match status" value="1"/>
</dbReference>
<dbReference type="CDD" id="cd22160">
    <property type="entry name" value="F-box_AtFBL13-like"/>
    <property type="match status" value="1"/>
</dbReference>
<dbReference type="InterPro" id="IPR036047">
    <property type="entry name" value="F-box-like_dom_sf"/>
</dbReference>
<dbReference type="SUPFAM" id="SSF81383">
    <property type="entry name" value="F-box domain"/>
    <property type="match status" value="1"/>
</dbReference>
<dbReference type="InterPro" id="IPR032675">
    <property type="entry name" value="LRR_dom_sf"/>
</dbReference>
<sequence>MKELSSDTEKKKPSSECTIQRFSAFRWKKNKRHKKLRMKSKRATESGEREEREDILSDLPDEVLQHIMEFLPTIQAIQTCVLSKRWKNLWRCLTTLTFEFFNGGIHKYNRYVNHVLSNRDDSISLHKMCLTVFNSTTPKVLNNAIKYASEHHIHELTLFMDIKFKQTPKSFIPLVINCKSLTLLVIYSNSSSLPLILPPSFAIPSLKTLFLYNVVFTARDDNSCAEPFSECTSLIALHLEGSMLTHSTKTLCISNPSLYVLNMKNIIYWHFEPKTVLHVPKLQSITLEDNYFSTYYKLSCTCDLPLLTEVKISTRVYIDPSRILHWLRIFSNVRTLTICSHILNMLKDICPDTLEIQPPRFARFESLKIKMHSGRMMSKTELNMVVNYLWNCQTTNVKVTECSKL</sequence>
<dbReference type="SUPFAM" id="SSF52047">
    <property type="entry name" value="RNI-like"/>
    <property type="match status" value="1"/>
</dbReference>
<dbReference type="SMART" id="SM00256">
    <property type="entry name" value="FBOX"/>
    <property type="match status" value="1"/>
</dbReference>
<dbReference type="Gene3D" id="3.80.10.10">
    <property type="entry name" value="Ribonuclease Inhibitor"/>
    <property type="match status" value="1"/>
</dbReference>
<gene>
    <name evidence="3" type="ORF">V8G54_023414</name>
</gene>
<dbReference type="InterPro" id="IPR053197">
    <property type="entry name" value="F-box_SCFL_complex_component"/>
</dbReference>
<dbReference type="PROSITE" id="PS50181">
    <property type="entry name" value="FBOX"/>
    <property type="match status" value="1"/>
</dbReference>
<evidence type="ECO:0000256" key="1">
    <source>
        <dbReference type="SAM" id="MobiDB-lite"/>
    </source>
</evidence>
<reference evidence="3 4" key="1">
    <citation type="journal article" date="2023" name="Life. Sci Alliance">
        <title>Evolutionary insights into 3D genome organization and epigenetic landscape of Vigna mungo.</title>
        <authorList>
            <person name="Junaid A."/>
            <person name="Singh B."/>
            <person name="Bhatia S."/>
        </authorList>
    </citation>
    <scope>NUCLEOTIDE SEQUENCE [LARGE SCALE GENOMIC DNA]</scope>
    <source>
        <strain evidence="3">Urdbean</strain>
    </source>
</reference>
<protein>
    <recommendedName>
        <fullName evidence="2">F-box domain-containing protein</fullName>
    </recommendedName>
</protein>
<name>A0AAQ3N5D1_VIGMU</name>
<evidence type="ECO:0000313" key="4">
    <source>
        <dbReference type="Proteomes" id="UP001374535"/>
    </source>
</evidence>